<sequence length="326" mass="37516">MAFSLNIKPNTDISLKILVYNSDKISKATAFAFRKYDNILPLYEKGGVIVEIGEKEYALMYKGEKLIQGTSNDKKVLEFYRKLKKKISKNSKDLEDTLNETSQTIKYENGRMGYVEGLFEGIDVNYKPKGFESLKDVNDYDPKYGRGVVTSFEDYDGYFYRNFDAKKKIFTFNHGFLQDLPKWVNDVKVPLVQGKGIPTQAYFTLRQMKLLEIIEGEIQTVRMSQIQNLETMGYIHQVTGGKKIVNSDAIDILAAPSNEYMKTVMTQAGYETISGRITGKGQYFTVKQLKASKWDISDEFMKKFNLSESSMLYMNFNIEVKVKYLK</sequence>
<comment type="caution">
    <text evidence="2">The sequence shown here is derived from an EMBL/GenBank/DDBJ whole genome shotgun (WGS) entry which is preliminary data.</text>
</comment>
<organism evidence="2 3">
    <name type="scientific">Chryseobacterium hagamense</name>
    <dbReference type="NCBI Taxonomy" id="395935"/>
    <lineage>
        <taxon>Bacteria</taxon>
        <taxon>Pseudomonadati</taxon>
        <taxon>Bacteroidota</taxon>
        <taxon>Flavobacteriia</taxon>
        <taxon>Flavobacteriales</taxon>
        <taxon>Weeksellaceae</taxon>
        <taxon>Chryseobacterium group</taxon>
        <taxon>Chryseobacterium</taxon>
    </lineage>
</organism>
<evidence type="ECO:0000313" key="2">
    <source>
        <dbReference type="EMBL" id="GEN78140.1"/>
    </source>
</evidence>
<dbReference type="EMBL" id="BJYJ01000050">
    <property type="protein sequence ID" value="GEN78140.1"/>
    <property type="molecule type" value="Genomic_DNA"/>
</dbReference>
<evidence type="ECO:0000313" key="3">
    <source>
        <dbReference type="Proteomes" id="UP000321863"/>
    </source>
</evidence>
<proteinExistence type="predicted"/>
<reference evidence="2 3" key="1">
    <citation type="submission" date="2019-07" db="EMBL/GenBank/DDBJ databases">
        <title>Whole genome shotgun sequence of Chryseobacterium hagamense NBRC 105253.</title>
        <authorList>
            <person name="Hosoyama A."/>
            <person name="Uohara A."/>
            <person name="Ohji S."/>
            <person name="Ichikawa N."/>
        </authorList>
    </citation>
    <scope>NUCLEOTIDE SEQUENCE [LARGE SCALE GENOMIC DNA]</scope>
    <source>
        <strain evidence="2 3">NBRC 105253</strain>
    </source>
</reference>
<feature type="coiled-coil region" evidence="1">
    <location>
        <begin position="77"/>
        <end position="104"/>
    </location>
</feature>
<dbReference type="AlphaFoldDB" id="A0A511YSG1"/>
<keyword evidence="3" id="KW-1185">Reference proteome</keyword>
<dbReference type="RefSeq" id="WP_146944571.1">
    <property type="nucleotide sequence ID" value="NZ_BJYJ01000050.1"/>
</dbReference>
<accession>A0A511YSG1</accession>
<name>A0A511YSG1_9FLAO</name>
<dbReference type="Proteomes" id="UP000321863">
    <property type="component" value="Unassembled WGS sequence"/>
</dbReference>
<gene>
    <name evidence="2" type="ORF">CHA01nite_38800</name>
</gene>
<evidence type="ECO:0000256" key="1">
    <source>
        <dbReference type="SAM" id="Coils"/>
    </source>
</evidence>
<dbReference type="OrthoDB" id="1332052at2"/>
<keyword evidence="1" id="KW-0175">Coiled coil</keyword>
<protein>
    <submittedName>
        <fullName evidence="2">Uncharacterized protein</fullName>
    </submittedName>
</protein>